<dbReference type="InterPro" id="IPR017853">
    <property type="entry name" value="GH"/>
</dbReference>
<dbReference type="PROSITE" id="PS51910">
    <property type="entry name" value="GH18_2"/>
    <property type="match status" value="1"/>
</dbReference>
<feature type="non-terminal residue" evidence="2">
    <location>
        <position position="1"/>
    </location>
</feature>
<dbReference type="Gene3D" id="3.20.20.80">
    <property type="entry name" value="Glycosidases"/>
    <property type="match status" value="1"/>
</dbReference>
<protein>
    <submittedName>
        <fullName evidence="2">Family 18 chitinase</fullName>
    </submittedName>
</protein>
<proteinExistence type="predicted"/>
<dbReference type="Pfam" id="PF00704">
    <property type="entry name" value="Glyco_hydro_18"/>
    <property type="match status" value="1"/>
</dbReference>
<sequence>SADAGNGNVHRPEDTENFTLLLAEFRRQLNAIDSDLLLTVATGAGFDKYEKLELDKIGDYLDYVNVM</sequence>
<feature type="domain" description="GH18" evidence="1">
    <location>
        <begin position="1"/>
        <end position="67"/>
    </location>
</feature>
<accession>Q66WW5</accession>
<organism evidence="2">
    <name type="scientific">uncultured organism</name>
    <dbReference type="NCBI Taxonomy" id="155900"/>
    <lineage>
        <taxon>unclassified sequences</taxon>
        <taxon>environmental samples</taxon>
    </lineage>
</organism>
<dbReference type="GO" id="GO:0005975">
    <property type="term" value="P:carbohydrate metabolic process"/>
    <property type="evidence" value="ECO:0007669"/>
    <property type="project" value="InterPro"/>
</dbReference>
<dbReference type="SUPFAM" id="SSF51445">
    <property type="entry name" value="(Trans)glycosidases"/>
    <property type="match status" value="1"/>
</dbReference>
<evidence type="ECO:0000313" key="2">
    <source>
        <dbReference type="EMBL" id="AAU12458.1"/>
    </source>
</evidence>
<dbReference type="AlphaFoldDB" id="Q66WW5"/>
<dbReference type="InterPro" id="IPR001223">
    <property type="entry name" value="Glyco_hydro18_cat"/>
</dbReference>
<name>Q66WW5_9ZZZZ</name>
<feature type="non-terminal residue" evidence="2">
    <location>
        <position position="67"/>
    </location>
</feature>
<dbReference type="EMBL" id="AY699351">
    <property type="protein sequence ID" value="AAU12458.1"/>
    <property type="molecule type" value="Genomic_DNA"/>
</dbReference>
<evidence type="ECO:0000259" key="1">
    <source>
        <dbReference type="PROSITE" id="PS51910"/>
    </source>
</evidence>
<reference evidence="2" key="1">
    <citation type="journal article" date="2005" name="Appl. Environ. Microbiol.">
        <title>Investigation of the microbial ecology of intertidal hot springs by using diversity analysis of 16S rRNA and chitinase genes.</title>
        <authorList>
            <person name="Hobel C.F."/>
            <person name="Marteinsson V.T."/>
            <person name="Hreggvidsson G.O."/>
            <person name="Kristjansson J.K."/>
        </authorList>
    </citation>
    <scope>NUCLEOTIDE SEQUENCE</scope>
</reference>